<dbReference type="RefSeq" id="YP_009047152.1">
    <property type="nucleotide sequence ID" value="NC_024486.1"/>
</dbReference>
<evidence type="ECO:0000313" key="1">
    <source>
        <dbReference type="EMBL" id="AIE77211.1"/>
    </source>
</evidence>
<dbReference type="Proteomes" id="UP000113541">
    <property type="component" value="Segment"/>
</dbReference>
<protein>
    <submittedName>
        <fullName evidence="1">ORF14</fullName>
    </submittedName>
</protein>
<accession>A0A075FBW7</accession>
<organism evidence="1 2">
    <name type="scientific">Duck adenovirus 2</name>
    <dbReference type="NCBI Taxonomy" id="1520006"/>
    <lineage>
        <taxon>Viruses</taxon>
        <taxon>Varidnaviria</taxon>
        <taxon>Bamfordvirae</taxon>
        <taxon>Preplasmiviricota</taxon>
        <taxon>Polisuviricotina</taxon>
        <taxon>Pharingeaviricetes</taxon>
        <taxon>Rowavirales</taxon>
        <taxon>Adenoviridae</taxon>
        <taxon>Aviadenovirus</taxon>
        <taxon>Aviadenovirus anatis</taxon>
        <taxon>Duck aviadenovirus B</taxon>
    </lineage>
</organism>
<dbReference type="OrthoDB" id="12316at10239"/>
<keyword evidence="2" id="KW-1185">Reference proteome</keyword>
<name>A0A075FBW7_9ADEN</name>
<evidence type="ECO:0000313" key="2">
    <source>
        <dbReference type="Proteomes" id="UP000113541"/>
    </source>
</evidence>
<dbReference type="KEGG" id="vg:19893437"/>
<reference evidence="1 2" key="1">
    <citation type="journal article" date="2014" name="Virology">
        <title>Complete genome sequences of pigeon adenovirus 1 and duck adenovirus 2 extend the number of species within the genus Aviadenovirus.</title>
        <authorList>
            <person name="Marek A."/>
            <person name="Kajan G.L."/>
            <person name="Kosiol C."/>
            <person name="Harrach B."/>
            <person name="Schlotterer C."/>
            <person name="Hess M."/>
        </authorList>
    </citation>
    <scope>NUCLEOTIDE SEQUENCE [LARGE SCALE GENOMIC DNA]</scope>
    <source>
        <strain evidence="1 2">GR</strain>
    </source>
</reference>
<dbReference type="EMBL" id="KJ469653">
    <property type="protein sequence ID" value="AIE77211.1"/>
    <property type="molecule type" value="Genomic_DNA"/>
</dbReference>
<proteinExistence type="predicted"/>
<sequence>MAISVLHINYSDNLSTRFNQIAIQGDDVHHYLLKIEDLITAVPSHLLFDLKFLGFLYGKVMLPDRSEPFTQDDFPFNVPPFSVTIKIMKKYIGWNVLYSCKCHDKLSLQCMSRVHVLTAMWMDCIHAYLARETALERNPIMVTKFDDLPGRRYGESENPIEHIYYILEYFYDSYAVGRDGNHYYVYVDARYARTEVKYALHGLLQSVRKLPFYLTMDCYPVFKVTYDLASEYDDLW</sequence>
<dbReference type="GeneID" id="19893437"/>